<sequence length="115" mass="13437">MQRIESHFELTFSEMDIYLISLVQFNAMSVSESARYMNISRQAAHKHVKNLESLNLVELTTSASNRREKIITLTQSGKQFGEQVSHIKNELEMELEEKLGVENYRQVKALFKETW</sequence>
<comment type="caution">
    <text evidence="2">The sequence shown here is derived from an EMBL/GenBank/DDBJ whole genome shotgun (WGS) entry which is preliminary data.</text>
</comment>
<keyword evidence="3" id="KW-1185">Reference proteome</keyword>
<accession>A0ABV5HHA5</accession>
<dbReference type="Proteomes" id="UP001589645">
    <property type="component" value="Unassembled WGS sequence"/>
</dbReference>
<dbReference type="PROSITE" id="PS50995">
    <property type="entry name" value="HTH_MARR_2"/>
    <property type="match status" value="1"/>
</dbReference>
<dbReference type="SMART" id="SM00347">
    <property type="entry name" value="HTH_MARR"/>
    <property type="match status" value="1"/>
</dbReference>
<dbReference type="CDD" id="cd00090">
    <property type="entry name" value="HTH_ARSR"/>
    <property type="match status" value="1"/>
</dbReference>
<dbReference type="InterPro" id="IPR036388">
    <property type="entry name" value="WH-like_DNA-bd_sf"/>
</dbReference>
<proteinExistence type="predicted"/>
<dbReference type="PANTHER" id="PTHR33164:SF43">
    <property type="entry name" value="HTH-TYPE TRANSCRIPTIONAL REPRESSOR YETL"/>
    <property type="match status" value="1"/>
</dbReference>
<evidence type="ECO:0000259" key="1">
    <source>
        <dbReference type="PROSITE" id="PS50995"/>
    </source>
</evidence>
<dbReference type="Gene3D" id="1.10.10.10">
    <property type="entry name" value="Winged helix-like DNA-binding domain superfamily/Winged helix DNA-binding domain"/>
    <property type="match status" value="1"/>
</dbReference>
<dbReference type="EMBL" id="JBHMEP010000001">
    <property type="protein sequence ID" value="MFB9133599.1"/>
    <property type="molecule type" value="Genomic_DNA"/>
</dbReference>
<dbReference type="RefSeq" id="WP_258515054.1">
    <property type="nucleotide sequence ID" value="NZ_JBHMEP010000001.1"/>
</dbReference>
<gene>
    <name evidence="2" type="ORF">ACFFUV_01270</name>
</gene>
<dbReference type="Pfam" id="PF12802">
    <property type="entry name" value="MarR_2"/>
    <property type="match status" value="1"/>
</dbReference>
<protein>
    <submittedName>
        <fullName evidence="2">MarR family transcriptional regulator</fullName>
    </submittedName>
</protein>
<feature type="domain" description="HTH marR-type" evidence="1">
    <location>
        <begin position="1"/>
        <end position="115"/>
    </location>
</feature>
<evidence type="ECO:0000313" key="3">
    <source>
        <dbReference type="Proteomes" id="UP001589645"/>
    </source>
</evidence>
<evidence type="ECO:0000313" key="2">
    <source>
        <dbReference type="EMBL" id="MFB9133599.1"/>
    </source>
</evidence>
<dbReference type="InterPro" id="IPR011991">
    <property type="entry name" value="ArsR-like_HTH"/>
</dbReference>
<dbReference type="PANTHER" id="PTHR33164">
    <property type="entry name" value="TRANSCRIPTIONAL REGULATOR, MARR FAMILY"/>
    <property type="match status" value="1"/>
</dbReference>
<organism evidence="2 3">
    <name type="scientific">Vibrio olivae</name>
    <dbReference type="NCBI Taxonomy" id="1243002"/>
    <lineage>
        <taxon>Bacteria</taxon>
        <taxon>Pseudomonadati</taxon>
        <taxon>Pseudomonadota</taxon>
        <taxon>Gammaproteobacteria</taxon>
        <taxon>Vibrionales</taxon>
        <taxon>Vibrionaceae</taxon>
        <taxon>Vibrio</taxon>
    </lineage>
</organism>
<dbReference type="SUPFAM" id="SSF46785">
    <property type="entry name" value="Winged helix' DNA-binding domain"/>
    <property type="match status" value="1"/>
</dbReference>
<name>A0ABV5HHA5_9VIBR</name>
<dbReference type="InterPro" id="IPR036390">
    <property type="entry name" value="WH_DNA-bd_sf"/>
</dbReference>
<reference evidence="2 3" key="1">
    <citation type="submission" date="2024-09" db="EMBL/GenBank/DDBJ databases">
        <authorList>
            <person name="Sun Q."/>
            <person name="Mori K."/>
        </authorList>
    </citation>
    <scope>NUCLEOTIDE SEQUENCE [LARGE SCALE GENOMIC DNA]</scope>
    <source>
        <strain evidence="2 3">CECT 8064</strain>
    </source>
</reference>
<dbReference type="InterPro" id="IPR000835">
    <property type="entry name" value="HTH_MarR-typ"/>
</dbReference>
<dbReference type="InterPro" id="IPR039422">
    <property type="entry name" value="MarR/SlyA-like"/>
</dbReference>